<dbReference type="PATRIC" id="fig|1354253.4.peg.4424"/>
<dbReference type="AlphaFoldDB" id="A0A1B7HN56"/>
<evidence type="ECO:0000256" key="1">
    <source>
        <dbReference type="SAM" id="Coils"/>
    </source>
</evidence>
<protein>
    <recommendedName>
        <fullName evidence="2">Antirepressor protein C-terminal domain-containing protein</fullName>
    </recommendedName>
</protein>
<evidence type="ECO:0000313" key="3">
    <source>
        <dbReference type="EMBL" id="OAT17066.1"/>
    </source>
</evidence>
<dbReference type="EMBL" id="LXEP01000044">
    <property type="protein sequence ID" value="OAT17066.1"/>
    <property type="molecule type" value="Genomic_DNA"/>
</dbReference>
<dbReference type="GO" id="GO:0003677">
    <property type="term" value="F:DNA binding"/>
    <property type="evidence" value="ECO:0007669"/>
    <property type="project" value="InterPro"/>
</dbReference>
<comment type="caution">
    <text evidence="3">The sequence shown here is derived from an EMBL/GenBank/DDBJ whole genome shotgun (WGS) entry which is preliminary data.</text>
</comment>
<organism evidence="3 4">
    <name type="scientific">Buttiauxella gaviniae ATCC 51604</name>
    <dbReference type="NCBI Taxonomy" id="1354253"/>
    <lineage>
        <taxon>Bacteria</taxon>
        <taxon>Pseudomonadati</taxon>
        <taxon>Pseudomonadota</taxon>
        <taxon>Gammaproteobacteria</taxon>
        <taxon>Enterobacterales</taxon>
        <taxon>Enterobacteriaceae</taxon>
        <taxon>Buttiauxella</taxon>
    </lineage>
</organism>
<proteinExistence type="predicted"/>
<dbReference type="InterPro" id="IPR005039">
    <property type="entry name" value="Ant_C"/>
</dbReference>
<dbReference type="Proteomes" id="UP000078504">
    <property type="component" value="Unassembled WGS sequence"/>
</dbReference>
<accession>A0A1B7HN56</accession>
<gene>
    <name evidence="3" type="ORF">M977_04312</name>
</gene>
<evidence type="ECO:0000313" key="4">
    <source>
        <dbReference type="Proteomes" id="UP000078504"/>
    </source>
</evidence>
<dbReference type="RefSeq" id="WP_064518800.1">
    <property type="nucleotide sequence ID" value="NZ_LXEP01000044.1"/>
</dbReference>
<dbReference type="Pfam" id="PF03374">
    <property type="entry name" value="ANT"/>
    <property type="match status" value="1"/>
</dbReference>
<reference evidence="3 4" key="1">
    <citation type="submission" date="2016-04" db="EMBL/GenBank/DDBJ databases">
        <title>ATOL: Assembling a taxonomically balanced genome-scale reconstruction of the evolutionary history of the Enterobacteriaceae.</title>
        <authorList>
            <person name="Plunkett G.III."/>
            <person name="Neeno-Eckwall E.C."/>
            <person name="Glasner J.D."/>
            <person name="Perna N.T."/>
        </authorList>
    </citation>
    <scope>NUCLEOTIDE SEQUENCE [LARGE SCALE GENOMIC DNA]</scope>
    <source>
        <strain evidence="3 4">ATCC 51604</strain>
    </source>
</reference>
<keyword evidence="1" id="KW-0175">Coiled coil</keyword>
<feature type="domain" description="Antirepressor protein C-terminal" evidence="2">
    <location>
        <begin position="188"/>
        <end position="242"/>
    </location>
</feature>
<feature type="coiled-coil region" evidence="1">
    <location>
        <begin position="158"/>
        <end position="185"/>
    </location>
</feature>
<name>A0A1B7HN56_9ENTR</name>
<evidence type="ECO:0000259" key="2">
    <source>
        <dbReference type="Pfam" id="PF03374"/>
    </source>
</evidence>
<sequence>MNNLTLVTTEFFTTDEVIEIGGKAFLSKYLNGEPVMTARDLIQILDCTEDAFKHHLKRDGKCLIQGEDFHHMKGDELNHIKKKFNEINGDLLEPNWPYQNLNKTNQLNLFTRSGVDVMCRLVDPRSFVWSLLKSNYFDVPQEPAFKVPETFAEALFLAGKLEAERVQLALENKEKEALLVKQEAEHEMFVDNFFDESSTISIGTFAKITGVLGQKRMFAYLRDSGVMMASRNEPYQKYMHHFVIRGQFSTPLLKCTSAKWLLTRMAKDNLISTSKKDMCYDNIKAKYSDDLDVALEAAFKAA</sequence>